<dbReference type="PANTHER" id="PTHR43048">
    <property type="entry name" value="METHYLMALONYL-COA EPIMERASE"/>
    <property type="match status" value="1"/>
</dbReference>
<keyword evidence="1" id="KW-0479">Metal-binding</keyword>
<feature type="domain" description="VOC" evidence="2">
    <location>
        <begin position="6"/>
        <end position="127"/>
    </location>
</feature>
<dbReference type="AlphaFoldDB" id="A0A932MQ51"/>
<dbReference type="EMBL" id="JACPUR010000019">
    <property type="protein sequence ID" value="MBI3127766.1"/>
    <property type="molecule type" value="Genomic_DNA"/>
</dbReference>
<dbReference type="Proteomes" id="UP000782312">
    <property type="component" value="Unassembled WGS sequence"/>
</dbReference>
<dbReference type="PANTHER" id="PTHR43048:SF5">
    <property type="entry name" value="BLR5325 PROTEIN"/>
    <property type="match status" value="1"/>
</dbReference>
<evidence type="ECO:0000313" key="4">
    <source>
        <dbReference type="Proteomes" id="UP000782312"/>
    </source>
</evidence>
<dbReference type="SUPFAM" id="SSF54593">
    <property type="entry name" value="Glyoxalase/Bleomycin resistance protein/Dihydroxybiphenyl dioxygenase"/>
    <property type="match status" value="1"/>
</dbReference>
<gene>
    <name evidence="3" type="ORF">HYZ11_09200</name>
</gene>
<dbReference type="GO" id="GO:0046872">
    <property type="term" value="F:metal ion binding"/>
    <property type="evidence" value="ECO:0007669"/>
    <property type="project" value="UniProtKB-KW"/>
</dbReference>
<dbReference type="InterPro" id="IPR037523">
    <property type="entry name" value="VOC_core"/>
</dbReference>
<protein>
    <submittedName>
        <fullName evidence="3">VOC family protein</fullName>
    </submittedName>
</protein>
<sequence length="130" mass="13997">MRIVGGYHHIHLASPDPAGAAAWYVKHLGARITADADLRGARNVRLMVGEALLNIRASRAGERHAPAPANAHYGFNHICLAVDDLDEALRDAEAKGALFAEPLFHLPSGRGFFLEAPDGVLVEIFEPKKG</sequence>
<dbReference type="CDD" id="cd06587">
    <property type="entry name" value="VOC"/>
    <property type="match status" value="1"/>
</dbReference>
<dbReference type="Gene3D" id="3.10.180.10">
    <property type="entry name" value="2,3-Dihydroxybiphenyl 1,2-Dioxygenase, domain 1"/>
    <property type="match status" value="1"/>
</dbReference>
<evidence type="ECO:0000313" key="3">
    <source>
        <dbReference type="EMBL" id="MBI3127766.1"/>
    </source>
</evidence>
<dbReference type="GO" id="GO:0004493">
    <property type="term" value="F:methylmalonyl-CoA epimerase activity"/>
    <property type="evidence" value="ECO:0007669"/>
    <property type="project" value="TreeGrafter"/>
</dbReference>
<evidence type="ECO:0000256" key="1">
    <source>
        <dbReference type="ARBA" id="ARBA00022723"/>
    </source>
</evidence>
<reference evidence="3" key="1">
    <citation type="submission" date="2020-07" db="EMBL/GenBank/DDBJ databases">
        <title>Huge and variable diversity of episymbiotic CPR bacteria and DPANN archaea in groundwater ecosystems.</title>
        <authorList>
            <person name="He C.Y."/>
            <person name="Keren R."/>
            <person name="Whittaker M."/>
            <person name="Farag I.F."/>
            <person name="Doudna J."/>
            <person name="Cate J.H.D."/>
            <person name="Banfield J.F."/>
        </authorList>
    </citation>
    <scope>NUCLEOTIDE SEQUENCE</scope>
    <source>
        <strain evidence="3">NC_groundwater_763_Ag_S-0.2um_68_21</strain>
    </source>
</reference>
<dbReference type="InterPro" id="IPR004360">
    <property type="entry name" value="Glyas_Fos-R_dOase_dom"/>
</dbReference>
<dbReference type="PROSITE" id="PS51819">
    <property type="entry name" value="VOC"/>
    <property type="match status" value="1"/>
</dbReference>
<dbReference type="InterPro" id="IPR051785">
    <property type="entry name" value="MMCE/EMCE_epimerase"/>
</dbReference>
<proteinExistence type="predicted"/>
<dbReference type="InterPro" id="IPR029068">
    <property type="entry name" value="Glyas_Bleomycin-R_OHBP_Dase"/>
</dbReference>
<evidence type="ECO:0000259" key="2">
    <source>
        <dbReference type="PROSITE" id="PS51819"/>
    </source>
</evidence>
<dbReference type="GO" id="GO:0046491">
    <property type="term" value="P:L-methylmalonyl-CoA metabolic process"/>
    <property type="evidence" value="ECO:0007669"/>
    <property type="project" value="TreeGrafter"/>
</dbReference>
<accession>A0A932MQ51</accession>
<comment type="caution">
    <text evidence="3">The sequence shown here is derived from an EMBL/GenBank/DDBJ whole genome shotgun (WGS) entry which is preliminary data.</text>
</comment>
<name>A0A932MQ51_UNCTE</name>
<organism evidence="3 4">
    <name type="scientific">Tectimicrobiota bacterium</name>
    <dbReference type="NCBI Taxonomy" id="2528274"/>
    <lineage>
        <taxon>Bacteria</taxon>
        <taxon>Pseudomonadati</taxon>
        <taxon>Nitrospinota/Tectimicrobiota group</taxon>
        <taxon>Candidatus Tectimicrobiota</taxon>
    </lineage>
</organism>
<dbReference type="Pfam" id="PF00903">
    <property type="entry name" value="Glyoxalase"/>
    <property type="match status" value="1"/>
</dbReference>